<dbReference type="SMART" id="SM00398">
    <property type="entry name" value="HMG"/>
    <property type="match status" value="1"/>
</dbReference>
<keyword evidence="1" id="KW-0238">DNA-binding</keyword>
<reference evidence="3 4" key="1">
    <citation type="submission" date="2021-06" db="EMBL/GenBank/DDBJ databases">
        <authorList>
            <person name="Kallberg Y."/>
            <person name="Tangrot J."/>
            <person name="Rosling A."/>
        </authorList>
    </citation>
    <scope>NUCLEOTIDE SEQUENCE [LARGE SCALE GENOMIC DNA]</scope>
    <source>
        <strain evidence="3 4">120-4 pot B 10/14</strain>
    </source>
</reference>
<keyword evidence="1" id="KW-0539">Nucleus</keyword>
<keyword evidence="4" id="KW-1185">Reference proteome</keyword>
<dbReference type="InterPro" id="IPR009071">
    <property type="entry name" value="HMG_box_dom"/>
</dbReference>
<dbReference type="PROSITE" id="PS50118">
    <property type="entry name" value="HMG_BOX_2"/>
    <property type="match status" value="1"/>
</dbReference>
<evidence type="ECO:0000313" key="3">
    <source>
        <dbReference type="EMBL" id="CAG8756477.1"/>
    </source>
</evidence>
<accession>A0ABN7VCG9</accession>
<proteinExistence type="predicted"/>
<dbReference type="SUPFAM" id="SSF47095">
    <property type="entry name" value="HMG-box"/>
    <property type="match status" value="1"/>
</dbReference>
<dbReference type="Gene3D" id="1.10.30.10">
    <property type="entry name" value="High mobility group box domain"/>
    <property type="match status" value="1"/>
</dbReference>
<evidence type="ECO:0000256" key="1">
    <source>
        <dbReference type="PROSITE-ProRule" id="PRU00267"/>
    </source>
</evidence>
<dbReference type="Proteomes" id="UP000789901">
    <property type="component" value="Unassembled WGS sequence"/>
</dbReference>
<sequence>MYTTFKTLILELNLDESAIWNPQFSLRQLIGQRKKPNKPPPRPPNSFFLFKNSLLLNAHERGQRLTMTHLSKLASKIWEHCPQELRAIYDRLGQEAQNLHSKDFPGYSYKPGKRQLFKPYDPGNSVASKRQRGRRAVNLIDQTTTDQTGQVLVEDAQHPHDKTTQINPYYESIMNMYLRLEDEAQLKSML</sequence>
<feature type="DNA-binding region" description="HMG box" evidence="1">
    <location>
        <begin position="40"/>
        <end position="108"/>
    </location>
</feature>
<dbReference type="EMBL" id="CAJVQB010012568">
    <property type="protein sequence ID" value="CAG8756477.1"/>
    <property type="molecule type" value="Genomic_DNA"/>
</dbReference>
<gene>
    <name evidence="3" type="ORF">GMARGA_LOCUS16971</name>
</gene>
<dbReference type="InterPro" id="IPR036910">
    <property type="entry name" value="HMG_box_dom_sf"/>
</dbReference>
<evidence type="ECO:0000313" key="4">
    <source>
        <dbReference type="Proteomes" id="UP000789901"/>
    </source>
</evidence>
<protein>
    <submittedName>
        <fullName evidence="3">39773_t:CDS:1</fullName>
    </submittedName>
</protein>
<evidence type="ECO:0000259" key="2">
    <source>
        <dbReference type="PROSITE" id="PS50118"/>
    </source>
</evidence>
<dbReference type="Pfam" id="PF00505">
    <property type="entry name" value="HMG_box"/>
    <property type="match status" value="1"/>
</dbReference>
<feature type="domain" description="HMG box" evidence="2">
    <location>
        <begin position="40"/>
        <end position="108"/>
    </location>
</feature>
<name>A0ABN7VCG9_GIGMA</name>
<comment type="caution">
    <text evidence="3">The sequence shown here is derived from an EMBL/GenBank/DDBJ whole genome shotgun (WGS) entry which is preliminary data.</text>
</comment>
<organism evidence="3 4">
    <name type="scientific">Gigaspora margarita</name>
    <dbReference type="NCBI Taxonomy" id="4874"/>
    <lineage>
        <taxon>Eukaryota</taxon>
        <taxon>Fungi</taxon>
        <taxon>Fungi incertae sedis</taxon>
        <taxon>Mucoromycota</taxon>
        <taxon>Glomeromycotina</taxon>
        <taxon>Glomeromycetes</taxon>
        <taxon>Diversisporales</taxon>
        <taxon>Gigasporaceae</taxon>
        <taxon>Gigaspora</taxon>
    </lineage>
</organism>